<name>A0A8T0IZC1_CERPU</name>
<sequence length="382" mass="42396">MASPNMNMDSEVGAQFVALPDGRRIAYREQGLSRKIAKKSLLVLHGLGCSRVAGMPGVSESLLEEMGVRIVSIDRPGYGLSDFNPSQTWKSFCQDLVHVADSLELGEKIWLLGYSCGGAYCWAAARYIPERIAGIAMWAPAGNFYWKGISKTERNKIIGALNFRTRSTYGIIRKVPVQLQWMCYAYVRYLCVPAVGNRWVEDAKNMLSAPDAQNLEQFSGAFMARDTIESAKQGGKGMAQDAILVCSDWGFELSDVRDRYQGSIHIFNGDQDLMVPLGLQRCIKGMLPDHVHLHHVEGEGHISAFCYNDKIHRKTLECLFGGVETTGKVDESQLFMRLEEQAQVKGGSIISETVKGPLTLNAPYRIFITVCILALFKLSIVV</sequence>
<dbReference type="PANTHER" id="PTHR45763">
    <property type="entry name" value="HYDROLASE, ALPHA/BETA FOLD FAMILY PROTEIN, EXPRESSED-RELATED"/>
    <property type="match status" value="1"/>
</dbReference>
<dbReference type="InterPro" id="IPR000073">
    <property type="entry name" value="AB_hydrolase_1"/>
</dbReference>
<evidence type="ECO:0000259" key="1">
    <source>
        <dbReference type="Pfam" id="PF00561"/>
    </source>
</evidence>
<protein>
    <recommendedName>
        <fullName evidence="1">AB hydrolase-1 domain-containing protein</fullName>
    </recommendedName>
</protein>
<dbReference type="PANTHER" id="PTHR45763:SF46">
    <property type="entry name" value="AB HYDROLASE-1 DOMAIN-CONTAINING PROTEIN"/>
    <property type="match status" value="1"/>
</dbReference>
<keyword evidence="3" id="KW-1185">Reference proteome</keyword>
<dbReference type="Pfam" id="PF00561">
    <property type="entry name" value="Abhydrolase_1"/>
    <property type="match status" value="1"/>
</dbReference>
<evidence type="ECO:0000313" key="3">
    <source>
        <dbReference type="Proteomes" id="UP000822688"/>
    </source>
</evidence>
<dbReference type="EMBL" id="CM026422">
    <property type="protein sequence ID" value="KAG0588239.1"/>
    <property type="molecule type" value="Genomic_DNA"/>
</dbReference>
<reference evidence="2" key="1">
    <citation type="submission" date="2020-06" db="EMBL/GenBank/DDBJ databases">
        <title>WGS assembly of Ceratodon purpureus strain R40.</title>
        <authorList>
            <person name="Carey S.B."/>
            <person name="Jenkins J."/>
            <person name="Shu S."/>
            <person name="Lovell J.T."/>
            <person name="Sreedasyam A."/>
            <person name="Maumus F."/>
            <person name="Tiley G.P."/>
            <person name="Fernandez-Pozo N."/>
            <person name="Barry K."/>
            <person name="Chen C."/>
            <person name="Wang M."/>
            <person name="Lipzen A."/>
            <person name="Daum C."/>
            <person name="Saski C.A."/>
            <person name="Payton A.C."/>
            <person name="Mcbreen J.C."/>
            <person name="Conrad R.E."/>
            <person name="Kollar L.M."/>
            <person name="Olsson S."/>
            <person name="Huttunen S."/>
            <person name="Landis J.B."/>
            <person name="Wickett N.J."/>
            <person name="Johnson M.G."/>
            <person name="Rensing S.A."/>
            <person name="Grimwood J."/>
            <person name="Schmutz J."/>
            <person name="Mcdaniel S.F."/>
        </authorList>
    </citation>
    <scope>NUCLEOTIDE SEQUENCE</scope>
    <source>
        <strain evidence="2">R40</strain>
    </source>
</reference>
<comment type="caution">
    <text evidence="2">The sequence shown here is derived from an EMBL/GenBank/DDBJ whole genome shotgun (WGS) entry which is preliminary data.</text>
</comment>
<dbReference type="EMBL" id="CM026422">
    <property type="protein sequence ID" value="KAG0588240.1"/>
    <property type="molecule type" value="Genomic_DNA"/>
</dbReference>
<dbReference type="Gene3D" id="3.40.50.1820">
    <property type="entry name" value="alpha/beta hydrolase"/>
    <property type="match status" value="1"/>
</dbReference>
<evidence type="ECO:0000313" key="2">
    <source>
        <dbReference type="EMBL" id="KAG0588239.1"/>
    </source>
</evidence>
<gene>
    <name evidence="2" type="ORF">KC19_2G228000</name>
</gene>
<dbReference type="InterPro" id="IPR029058">
    <property type="entry name" value="AB_hydrolase_fold"/>
</dbReference>
<dbReference type="SUPFAM" id="SSF53474">
    <property type="entry name" value="alpha/beta-Hydrolases"/>
    <property type="match status" value="1"/>
</dbReference>
<organism evidence="2 3">
    <name type="scientific">Ceratodon purpureus</name>
    <name type="common">Fire moss</name>
    <name type="synonym">Dicranum purpureum</name>
    <dbReference type="NCBI Taxonomy" id="3225"/>
    <lineage>
        <taxon>Eukaryota</taxon>
        <taxon>Viridiplantae</taxon>
        <taxon>Streptophyta</taxon>
        <taxon>Embryophyta</taxon>
        <taxon>Bryophyta</taxon>
        <taxon>Bryophytina</taxon>
        <taxon>Bryopsida</taxon>
        <taxon>Dicranidae</taxon>
        <taxon>Pseudoditrichales</taxon>
        <taxon>Ditrichaceae</taxon>
        <taxon>Ceratodon</taxon>
    </lineage>
</organism>
<dbReference type="AlphaFoldDB" id="A0A8T0IZC1"/>
<dbReference type="EMBL" id="CM026422">
    <property type="protein sequence ID" value="KAG0588238.1"/>
    <property type="molecule type" value="Genomic_DNA"/>
</dbReference>
<accession>A0A8T0IZC1</accession>
<proteinExistence type="predicted"/>
<feature type="domain" description="AB hydrolase-1" evidence="1">
    <location>
        <begin position="40"/>
        <end position="303"/>
    </location>
</feature>
<dbReference type="Proteomes" id="UP000822688">
    <property type="component" value="Chromosome 2"/>
</dbReference>